<name>A0A9P1BL11_9DINO</name>
<protein>
    <submittedName>
        <fullName evidence="1">Uncharacterized protein</fullName>
    </submittedName>
</protein>
<dbReference type="EMBL" id="CAMXCT030000197">
    <property type="protein sequence ID" value="CAL4762640.1"/>
    <property type="molecule type" value="Genomic_DNA"/>
</dbReference>
<evidence type="ECO:0000313" key="2">
    <source>
        <dbReference type="EMBL" id="CAL1128703.1"/>
    </source>
</evidence>
<reference evidence="1" key="1">
    <citation type="submission" date="2022-10" db="EMBL/GenBank/DDBJ databases">
        <authorList>
            <person name="Chen Y."/>
            <person name="Dougan E. K."/>
            <person name="Chan C."/>
            <person name="Rhodes N."/>
            <person name="Thang M."/>
        </authorList>
    </citation>
    <scope>NUCLEOTIDE SEQUENCE</scope>
</reference>
<organism evidence="1">
    <name type="scientific">Cladocopium goreaui</name>
    <dbReference type="NCBI Taxonomy" id="2562237"/>
    <lineage>
        <taxon>Eukaryota</taxon>
        <taxon>Sar</taxon>
        <taxon>Alveolata</taxon>
        <taxon>Dinophyceae</taxon>
        <taxon>Suessiales</taxon>
        <taxon>Symbiodiniaceae</taxon>
        <taxon>Cladocopium</taxon>
    </lineage>
</organism>
<dbReference type="EMBL" id="CAMXCT010000197">
    <property type="protein sequence ID" value="CAI3975328.1"/>
    <property type="molecule type" value="Genomic_DNA"/>
</dbReference>
<accession>A0A9P1BL11</accession>
<evidence type="ECO:0000313" key="3">
    <source>
        <dbReference type="Proteomes" id="UP001152797"/>
    </source>
</evidence>
<sequence>MEVYSWEYQPELVEFPANHVLIWRVNNAVSRLARLQFSLNPMVPGRRIFNLPVARFAWPLQGALRPMTSVSLQHLSMRCCCVKDTLVIDLKQENGSVSAVDSALTKAVLIL</sequence>
<dbReference type="EMBL" id="CAMXCT020000197">
    <property type="protein sequence ID" value="CAL1128703.1"/>
    <property type="molecule type" value="Genomic_DNA"/>
</dbReference>
<dbReference type="AlphaFoldDB" id="A0A9P1BL11"/>
<reference evidence="2" key="2">
    <citation type="submission" date="2024-04" db="EMBL/GenBank/DDBJ databases">
        <authorList>
            <person name="Chen Y."/>
            <person name="Shah S."/>
            <person name="Dougan E. K."/>
            <person name="Thang M."/>
            <person name="Chan C."/>
        </authorList>
    </citation>
    <scope>NUCLEOTIDE SEQUENCE [LARGE SCALE GENOMIC DNA]</scope>
</reference>
<comment type="caution">
    <text evidence="1">The sequence shown here is derived from an EMBL/GenBank/DDBJ whole genome shotgun (WGS) entry which is preliminary data.</text>
</comment>
<keyword evidence="3" id="KW-1185">Reference proteome</keyword>
<proteinExistence type="predicted"/>
<gene>
    <name evidence="1" type="ORF">C1SCF055_LOCUS3662</name>
</gene>
<dbReference type="Proteomes" id="UP001152797">
    <property type="component" value="Unassembled WGS sequence"/>
</dbReference>
<evidence type="ECO:0000313" key="1">
    <source>
        <dbReference type="EMBL" id="CAI3975328.1"/>
    </source>
</evidence>